<dbReference type="SUPFAM" id="SSF51735">
    <property type="entry name" value="NAD(P)-binding Rossmann-fold domains"/>
    <property type="match status" value="1"/>
</dbReference>
<dbReference type="Pfam" id="PF01113">
    <property type="entry name" value="DapB_N"/>
    <property type="match status" value="1"/>
</dbReference>
<comment type="function">
    <text evidence="13">Catalyzes the conversion of 4-hydroxy-tetrahydrodipicolinate (HTPA) to tetrahydrodipicolinate.</text>
</comment>
<proteinExistence type="inferred from homology"/>
<feature type="domain" description="Dihydrodipicolinate reductase C-terminal" evidence="15">
    <location>
        <begin position="128"/>
        <end position="263"/>
    </location>
</feature>
<feature type="active site" description="Proton donor" evidence="13">
    <location>
        <position position="158"/>
    </location>
</feature>
<dbReference type="RefSeq" id="WP_114845945.1">
    <property type="nucleotide sequence ID" value="NZ_JBHSPE010000020.1"/>
</dbReference>
<dbReference type="GO" id="GO:0005829">
    <property type="term" value="C:cytosol"/>
    <property type="evidence" value="ECO:0007669"/>
    <property type="project" value="TreeGrafter"/>
</dbReference>
<feature type="domain" description="Dihydrodipicolinate reductase N-terminal" evidence="14">
    <location>
        <begin position="5"/>
        <end position="125"/>
    </location>
</feature>
<feature type="binding site" evidence="13">
    <location>
        <begin position="98"/>
        <end position="100"/>
    </location>
    <ligand>
        <name>NAD(+)</name>
        <dbReference type="ChEBI" id="CHEBI:57540"/>
    </ligand>
</feature>
<organism evidence="16 17">
    <name type="scientific">Dyella tabacisoli</name>
    <dbReference type="NCBI Taxonomy" id="2282381"/>
    <lineage>
        <taxon>Bacteria</taxon>
        <taxon>Pseudomonadati</taxon>
        <taxon>Pseudomonadota</taxon>
        <taxon>Gammaproteobacteria</taxon>
        <taxon>Lysobacterales</taxon>
        <taxon>Rhodanobacteraceae</taxon>
        <taxon>Dyella</taxon>
    </lineage>
</organism>
<comment type="subunit">
    <text evidence="13">Homotetramer.</text>
</comment>
<evidence type="ECO:0000256" key="10">
    <source>
        <dbReference type="ARBA" id="ARBA00038983"/>
    </source>
</evidence>
<keyword evidence="8 13" id="KW-0457">Lysine biosynthesis</keyword>
<keyword evidence="6 13" id="KW-0560">Oxidoreductase</keyword>
<feature type="binding site" evidence="13">
    <location>
        <begin position="11"/>
        <end position="16"/>
    </location>
    <ligand>
        <name>NAD(+)</name>
        <dbReference type="ChEBI" id="CHEBI:57540"/>
    </ligand>
</feature>
<keyword evidence="7 13" id="KW-0520">NAD</keyword>
<protein>
    <recommendedName>
        <fullName evidence="10 13">4-hydroxy-tetrahydrodipicolinate reductase</fullName>
        <shortName evidence="13">HTPA reductase</shortName>
        <ecNumber evidence="10 13">1.17.1.8</ecNumber>
    </recommendedName>
</protein>
<keyword evidence="2 13" id="KW-0963">Cytoplasm</keyword>
<dbReference type="Proteomes" id="UP000253782">
    <property type="component" value="Unassembled WGS sequence"/>
</dbReference>
<dbReference type="Gene3D" id="3.30.360.10">
    <property type="entry name" value="Dihydrodipicolinate Reductase, domain 2"/>
    <property type="match status" value="1"/>
</dbReference>
<evidence type="ECO:0000256" key="4">
    <source>
        <dbReference type="ARBA" id="ARBA00022857"/>
    </source>
</evidence>
<evidence type="ECO:0000256" key="6">
    <source>
        <dbReference type="ARBA" id="ARBA00023002"/>
    </source>
</evidence>
<evidence type="ECO:0000259" key="14">
    <source>
        <dbReference type="Pfam" id="PF01113"/>
    </source>
</evidence>
<evidence type="ECO:0000256" key="13">
    <source>
        <dbReference type="HAMAP-Rule" id="MF_00102"/>
    </source>
</evidence>
<feature type="active site" description="Proton donor/acceptor" evidence="13">
    <location>
        <position position="154"/>
    </location>
</feature>
<dbReference type="InterPro" id="IPR036291">
    <property type="entry name" value="NAD(P)-bd_dom_sf"/>
</dbReference>
<dbReference type="Pfam" id="PF05173">
    <property type="entry name" value="DapB_C"/>
    <property type="match status" value="1"/>
</dbReference>
<accession>A0A369ULL9</accession>
<dbReference type="EMBL" id="QQAH01000011">
    <property type="protein sequence ID" value="RDD81233.1"/>
    <property type="molecule type" value="Genomic_DNA"/>
</dbReference>
<keyword evidence="5 13" id="KW-0220">Diaminopimelate biosynthesis</keyword>
<dbReference type="PANTHER" id="PTHR20836:SF0">
    <property type="entry name" value="4-HYDROXY-TETRAHYDRODIPICOLINATE REDUCTASE 1, CHLOROPLASTIC-RELATED"/>
    <property type="match status" value="1"/>
</dbReference>
<evidence type="ECO:0000313" key="16">
    <source>
        <dbReference type="EMBL" id="RDD81233.1"/>
    </source>
</evidence>
<keyword evidence="3 13" id="KW-0028">Amino-acid biosynthesis</keyword>
<dbReference type="GO" id="GO:0009089">
    <property type="term" value="P:lysine biosynthetic process via diaminopimelate"/>
    <property type="evidence" value="ECO:0007669"/>
    <property type="project" value="UniProtKB-UniRule"/>
</dbReference>
<dbReference type="NCBIfam" id="TIGR00036">
    <property type="entry name" value="dapB"/>
    <property type="match status" value="1"/>
</dbReference>
<dbReference type="CDD" id="cd02274">
    <property type="entry name" value="DHDPR_N"/>
    <property type="match status" value="1"/>
</dbReference>
<dbReference type="HAMAP" id="MF_00102">
    <property type="entry name" value="DapB"/>
    <property type="match status" value="1"/>
</dbReference>
<dbReference type="InterPro" id="IPR022663">
    <property type="entry name" value="DapB_C"/>
</dbReference>
<dbReference type="SUPFAM" id="SSF55347">
    <property type="entry name" value="Glyceraldehyde-3-phosphate dehydrogenase-like, C-terminal domain"/>
    <property type="match status" value="1"/>
</dbReference>
<evidence type="ECO:0000256" key="2">
    <source>
        <dbReference type="ARBA" id="ARBA00022490"/>
    </source>
</evidence>
<dbReference type="GO" id="GO:0050661">
    <property type="term" value="F:NADP binding"/>
    <property type="evidence" value="ECO:0007669"/>
    <property type="project" value="UniProtKB-UniRule"/>
</dbReference>
<comment type="caution">
    <text evidence="13">Was originally thought to be a dihydrodipicolinate reductase (DHDPR), catalyzing the conversion of dihydrodipicolinate to tetrahydrodipicolinate. However, it was shown in E.coli that the substrate of the enzymatic reaction is not dihydrodipicolinate (DHDP) but in fact (2S,4S)-4-hydroxy-2,3,4,5-tetrahydrodipicolinic acid (HTPA), the product released by the DapA-catalyzed reaction.</text>
</comment>
<dbReference type="Gene3D" id="3.40.50.720">
    <property type="entry name" value="NAD(P)-binding Rossmann-like Domain"/>
    <property type="match status" value="1"/>
</dbReference>
<reference evidence="16 17" key="1">
    <citation type="submission" date="2018-07" db="EMBL/GenBank/DDBJ databases">
        <title>Dyella tabacisoli L4-6T, whole genome shotgun sequence.</title>
        <authorList>
            <person name="Zhou X.-K."/>
            <person name="Li W.-J."/>
            <person name="Duan Y.-Q."/>
        </authorList>
    </citation>
    <scope>NUCLEOTIDE SEQUENCE [LARGE SCALE GENOMIC DNA]</scope>
    <source>
        <strain evidence="16 17">L4-6</strain>
    </source>
</reference>
<dbReference type="InterPro" id="IPR023940">
    <property type="entry name" value="DHDPR_bac"/>
</dbReference>
<evidence type="ECO:0000313" key="17">
    <source>
        <dbReference type="Proteomes" id="UP000253782"/>
    </source>
</evidence>
<keyword evidence="4 13" id="KW-0521">NADP</keyword>
<keyword evidence="17" id="KW-1185">Reference proteome</keyword>
<dbReference type="OrthoDB" id="9790352at2"/>
<dbReference type="PANTHER" id="PTHR20836">
    <property type="entry name" value="DIHYDRODIPICOLINATE REDUCTASE"/>
    <property type="match status" value="1"/>
</dbReference>
<feature type="binding site" evidence="13">
    <location>
        <position position="155"/>
    </location>
    <ligand>
        <name>(S)-2,3,4,5-tetrahydrodipicolinate</name>
        <dbReference type="ChEBI" id="CHEBI:16845"/>
    </ligand>
</feature>
<name>A0A369ULL9_9GAMM</name>
<dbReference type="EC" id="1.17.1.8" evidence="10 13"/>
<evidence type="ECO:0000256" key="12">
    <source>
        <dbReference type="ARBA" id="ARBA00049396"/>
    </source>
</evidence>
<dbReference type="GO" id="GO:0016726">
    <property type="term" value="F:oxidoreductase activity, acting on CH or CH2 groups, NAD or NADP as acceptor"/>
    <property type="evidence" value="ECO:0007669"/>
    <property type="project" value="UniProtKB-UniRule"/>
</dbReference>
<evidence type="ECO:0000256" key="3">
    <source>
        <dbReference type="ARBA" id="ARBA00022605"/>
    </source>
</evidence>
<evidence type="ECO:0000256" key="11">
    <source>
        <dbReference type="ARBA" id="ARBA00049080"/>
    </source>
</evidence>
<dbReference type="FunFam" id="3.30.360.10:FF:000004">
    <property type="entry name" value="4-hydroxy-tetrahydrodipicolinate reductase"/>
    <property type="match status" value="1"/>
</dbReference>
<evidence type="ECO:0000256" key="7">
    <source>
        <dbReference type="ARBA" id="ARBA00023027"/>
    </source>
</evidence>
<dbReference type="AlphaFoldDB" id="A0A369ULL9"/>
<comment type="catalytic activity">
    <reaction evidence="11 13">
        <text>(S)-2,3,4,5-tetrahydrodipicolinate + NADP(+) + H2O = (2S,4S)-4-hydroxy-2,3,4,5-tetrahydrodipicolinate + NADPH + H(+)</text>
        <dbReference type="Rhea" id="RHEA:35331"/>
        <dbReference type="ChEBI" id="CHEBI:15377"/>
        <dbReference type="ChEBI" id="CHEBI:15378"/>
        <dbReference type="ChEBI" id="CHEBI:16845"/>
        <dbReference type="ChEBI" id="CHEBI:57783"/>
        <dbReference type="ChEBI" id="CHEBI:58349"/>
        <dbReference type="ChEBI" id="CHEBI:67139"/>
        <dbReference type="EC" id="1.17.1.8"/>
    </reaction>
</comment>
<comment type="similarity">
    <text evidence="1 13">Belongs to the DapB family.</text>
</comment>
<evidence type="ECO:0000256" key="1">
    <source>
        <dbReference type="ARBA" id="ARBA00006642"/>
    </source>
</evidence>
<gene>
    <name evidence="13" type="primary">dapB</name>
    <name evidence="16" type="ORF">DVJ77_13000</name>
</gene>
<comment type="caution">
    <text evidence="16">The sequence shown here is derived from an EMBL/GenBank/DDBJ whole genome shotgun (WGS) entry which is preliminary data.</text>
</comment>
<comment type="subcellular location">
    <subcellularLocation>
        <location evidence="13">Cytoplasm</location>
    </subcellularLocation>
</comment>
<dbReference type="GO" id="GO:0019877">
    <property type="term" value="P:diaminopimelate biosynthetic process"/>
    <property type="evidence" value="ECO:0007669"/>
    <property type="project" value="UniProtKB-UniRule"/>
</dbReference>
<dbReference type="GO" id="GO:0008839">
    <property type="term" value="F:4-hydroxy-tetrahydrodipicolinate reductase"/>
    <property type="evidence" value="ECO:0007669"/>
    <property type="project" value="UniProtKB-UniRule"/>
</dbReference>
<dbReference type="InterPro" id="IPR022664">
    <property type="entry name" value="DapB_N_CS"/>
</dbReference>
<feature type="binding site" evidence="13">
    <location>
        <begin position="122"/>
        <end position="125"/>
    </location>
    <ligand>
        <name>NAD(+)</name>
        <dbReference type="ChEBI" id="CHEBI:57540"/>
    </ligand>
</feature>
<evidence type="ECO:0000256" key="8">
    <source>
        <dbReference type="ARBA" id="ARBA00023154"/>
    </source>
</evidence>
<comment type="catalytic activity">
    <reaction evidence="12 13">
        <text>(S)-2,3,4,5-tetrahydrodipicolinate + NAD(+) + H2O = (2S,4S)-4-hydroxy-2,3,4,5-tetrahydrodipicolinate + NADH + H(+)</text>
        <dbReference type="Rhea" id="RHEA:35323"/>
        <dbReference type="ChEBI" id="CHEBI:15377"/>
        <dbReference type="ChEBI" id="CHEBI:15378"/>
        <dbReference type="ChEBI" id="CHEBI:16845"/>
        <dbReference type="ChEBI" id="CHEBI:57540"/>
        <dbReference type="ChEBI" id="CHEBI:57945"/>
        <dbReference type="ChEBI" id="CHEBI:67139"/>
        <dbReference type="EC" id="1.17.1.8"/>
    </reaction>
</comment>
<feature type="binding site" evidence="13">
    <location>
        <position position="52"/>
    </location>
    <ligand>
        <name>NAD(+)</name>
        <dbReference type="ChEBI" id="CHEBI:57540"/>
    </ligand>
</feature>
<evidence type="ECO:0000256" key="9">
    <source>
        <dbReference type="ARBA" id="ARBA00037922"/>
    </source>
</evidence>
<sequence length="269" mass="28430">MHPPVRLAVNGATGRMGRALLELLRDDSRFELKAVITSAHARQINTPVFTGDDAGTLRYSSAWPAPGVLDAVIDFSGSAGLAAALEYCETNGVALVTGTTGLDASLTQRLDNAHQRIPLLRAANFSLGVAVLTRLLREAATALRDWDLEIVEAHHGRKEDAPSGTALALGKAAADARGTTLEHDAVYVREGLTGPRPAGTIGFAVVRGGDIVGEHQALLIGQGERVELGHRATDRSIFARGAIEAAYWLAGKPAGNYDLDAMLAERRAK</sequence>
<evidence type="ECO:0000259" key="15">
    <source>
        <dbReference type="Pfam" id="PF05173"/>
    </source>
</evidence>
<comment type="caution">
    <text evidence="13">Lacks conserved residue(s) required for the propagation of feature annotation.</text>
</comment>
<feature type="binding site" evidence="13">
    <location>
        <begin position="164"/>
        <end position="165"/>
    </location>
    <ligand>
        <name>(S)-2,3,4,5-tetrahydrodipicolinate</name>
        <dbReference type="ChEBI" id="CHEBI:16845"/>
    </ligand>
</feature>
<dbReference type="GO" id="GO:0051287">
    <property type="term" value="F:NAD binding"/>
    <property type="evidence" value="ECO:0007669"/>
    <property type="project" value="UniProtKB-UniRule"/>
</dbReference>
<dbReference type="UniPathway" id="UPA00034">
    <property type="reaction ID" value="UER00018"/>
</dbReference>
<dbReference type="PROSITE" id="PS01298">
    <property type="entry name" value="DAPB"/>
    <property type="match status" value="1"/>
</dbReference>
<comment type="pathway">
    <text evidence="9 13">Amino-acid biosynthesis; L-lysine biosynthesis via DAP pathway; (S)-tetrahydrodipicolinate from L-aspartate: step 4/4.</text>
</comment>
<dbReference type="InterPro" id="IPR000846">
    <property type="entry name" value="DapB_N"/>
</dbReference>
<evidence type="ECO:0000256" key="5">
    <source>
        <dbReference type="ARBA" id="ARBA00022915"/>
    </source>
</evidence>
<dbReference type="PIRSF" id="PIRSF000161">
    <property type="entry name" value="DHPR"/>
    <property type="match status" value="1"/>
</dbReference>